<dbReference type="Proteomes" id="UP000316476">
    <property type="component" value="Unassembled WGS sequence"/>
</dbReference>
<dbReference type="InterPro" id="IPR011152">
    <property type="entry name" value="Pesterase_MJ0912"/>
</dbReference>
<organism evidence="3 4">
    <name type="scientific">Crateriforma conspicua</name>
    <dbReference type="NCBI Taxonomy" id="2527996"/>
    <lineage>
        <taxon>Bacteria</taxon>
        <taxon>Pseudomonadati</taxon>
        <taxon>Planctomycetota</taxon>
        <taxon>Planctomycetia</taxon>
        <taxon>Planctomycetales</taxon>
        <taxon>Planctomycetaceae</taxon>
        <taxon>Crateriforma</taxon>
    </lineage>
</organism>
<dbReference type="RefSeq" id="WP_146416595.1">
    <property type="nucleotide sequence ID" value="NZ_SJPZ01000009.1"/>
</dbReference>
<proteinExistence type="inferred from homology"/>
<dbReference type="PANTHER" id="PTHR42850">
    <property type="entry name" value="METALLOPHOSPHOESTERASE"/>
    <property type="match status" value="1"/>
</dbReference>
<dbReference type="SUPFAM" id="SSF56300">
    <property type="entry name" value="Metallo-dependent phosphatases"/>
    <property type="match status" value="1"/>
</dbReference>
<dbReference type="CDD" id="cd00838">
    <property type="entry name" value="MPP_superfamily"/>
    <property type="match status" value="1"/>
</dbReference>
<dbReference type="Pfam" id="PF12850">
    <property type="entry name" value="Metallophos_2"/>
    <property type="match status" value="1"/>
</dbReference>
<evidence type="ECO:0000313" key="4">
    <source>
        <dbReference type="Proteomes" id="UP000316476"/>
    </source>
</evidence>
<dbReference type="GO" id="GO:0016791">
    <property type="term" value="F:phosphatase activity"/>
    <property type="evidence" value="ECO:0007669"/>
    <property type="project" value="TreeGrafter"/>
</dbReference>
<comment type="similarity">
    <text evidence="1">Belongs to the metallophosphoesterase superfamily. YfcE family.</text>
</comment>
<evidence type="ECO:0000256" key="1">
    <source>
        <dbReference type="ARBA" id="ARBA00008950"/>
    </source>
</evidence>
<name>A0A5C6FFJ8_9PLAN</name>
<dbReference type="InterPro" id="IPR024654">
    <property type="entry name" value="Calcineurin-like_PHP_lpxH"/>
</dbReference>
<evidence type="ECO:0000313" key="3">
    <source>
        <dbReference type="EMBL" id="TWU59522.1"/>
    </source>
</evidence>
<dbReference type="InterPro" id="IPR050126">
    <property type="entry name" value="Ap4A_hydrolase"/>
</dbReference>
<accession>A0A5C6FFJ8</accession>
<dbReference type="EMBL" id="SJPZ01000009">
    <property type="protein sequence ID" value="TWU59522.1"/>
    <property type="molecule type" value="Genomic_DNA"/>
</dbReference>
<evidence type="ECO:0000259" key="2">
    <source>
        <dbReference type="Pfam" id="PF12850"/>
    </source>
</evidence>
<gene>
    <name evidence="3" type="ORF">V7x_56000</name>
</gene>
<protein>
    <submittedName>
        <fullName evidence="3">Phosphodiesterase</fullName>
    </submittedName>
</protein>
<sequence>MDAIITDVHGNLEALDAVLNAIGDTPSSRIMCLGDLVCYGPDSTECVRRSADWDIRILGDWDATLLSHDPNEWNPNINRHIEYVRGEFESSADADFLFSTVRSYIDTHSESGIDFVHGTPRSKREWVFPEDTYDQRKLNKIAERFDSVCICGHAHLNGIYRQHDSTWEFVQPEPGIRYDITVADKTLVTVGAVGQPRDDDTRATFATLGGDFVTFHRVEYDVESTVSKIRANQGIDDMYGERLLYGR</sequence>
<dbReference type="InterPro" id="IPR029052">
    <property type="entry name" value="Metallo-depent_PP-like"/>
</dbReference>
<reference evidence="3 4" key="1">
    <citation type="submission" date="2019-02" db="EMBL/GenBank/DDBJ databases">
        <title>Deep-cultivation of Planctomycetes and their phenomic and genomic characterization uncovers novel biology.</title>
        <authorList>
            <person name="Wiegand S."/>
            <person name="Jogler M."/>
            <person name="Boedeker C."/>
            <person name="Pinto D."/>
            <person name="Vollmers J."/>
            <person name="Rivas-Marin E."/>
            <person name="Kohn T."/>
            <person name="Peeters S.H."/>
            <person name="Heuer A."/>
            <person name="Rast P."/>
            <person name="Oberbeckmann S."/>
            <person name="Bunk B."/>
            <person name="Jeske O."/>
            <person name="Meyerdierks A."/>
            <person name="Storesund J.E."/>
            <person name="Kallscheuer N."/>
            <person name="Luecker S."/>
            <person name="Lage O.M."/>
            <person name="Pohl T."/>
            <person name="Merkel B.J."/>
            <person name="Hornburger P."/>
            <person name="Mueller R.-W."/>
            <person name="Bruemmer F."/>
            <person name="Labrenz M."/>
            <person name="Spormann A.M."/>
            <person name="Op Den Camp H."/>
            <person name="Overmann J."/>
            <person name="Amann R."/>
            <person name="Jetten M.S.M."/>
            <person name="Mascher T."/>
            <person name="Medema M.H."/>
            <person name="Devos D.P."/>
            <person name="Kaster A.-K."/>
            <person name="Ovreas L."/>
            <person name="Rohde M."/>
            <person name="Galperin M.Y."/>
            <person name="Jogler C."/>
        </authorList>
    </citation>
    <scope>NUCLEOTIDE SEQUENCE [LARGE SCALE GENOMIC DNA]</scope>
    <source>
        <strain evidence="3 4">V7</strain>
    </source>
</reference>
<dbReference type="OrthoDB" id="9813918at2"/>
<comment type="caution">
    <text evidence="3">The sequence shown here is derived from an EMBL/GenBank/DDBJ whole genome shotgun (WGS) entry which is preliminary data.</text>
</comment>
<dbReference type="Gene3D" id="3.60.21.10">
    <property type="match status" value="1"/>
</dbReference>
<dbReference type="PIRSF" id="PIRSF000883">
    <property type="entry name" value="Pesterase_MJ0912"/>
    <property type="match status" value="1"/>
</dbReference>
<dbReference type="AlphaFoldDB" id="A0A5C6FFJ8"/>
<feature type="domain" description="Calcineurin-like phosphoesterase" evidence="2">
    <location>
        <begin position="3"/>
        <end position="208"/>
    </location>
</feature>
<dbReference type="GO" id="GO:0005737">
    <property type="term" value="C:cytoplasm"/>
    <property type="evidence" value="ECO:0007669"/>
    <property type="project" value="TreeGrafter"/>
</dbReference>
<dbReference type="PANTHER" id="PTHR42850:SF2">
    <property type="entry name" value="BLL5683 PROTEIN"/>
    <property type="match status" value="1"/>
</dbReference>